<evidence type="ECO:0000256" key="7">
    <source>
        <dbReference type="ARBA" id="ARBA00022982"/>
    </source>
</evidence>
<keyword evidence="7" id="KW-0249">Electron transport</keyword>
<dbReference type="EMBL" id="BRXZ01000533">
    <property type="protein sequence ID" value="GMH46710.1"/>
    <property type="molecule type" value="Genomic_DNA"/>
</dbReference>
<dbReference type="SMART" id="SM00665">
    <property type="entry name" value="B561"/>
    <property type="match status" value="1"/>
</dbReference>
<dbReference type="InterPro" id="IPR043205">
    <property type="entry name" value="CYB561/CYBRD1-like"/>
</dbReference>
<evidence type="ECO:0000256" key="1">
    <source>
        <dbReference type="ARBA" id="ARBA00001970"/>
    </source>
</evidence>
<evidence type="ECO:0000256" key="11">
    <source>
        <dbReference type="SAM" id="MobiDB-lite"/>
    </source>
</evidence>
<name>A0A9W6ZA63_9STRA</name>
<evidence type="ECO:0000256" key="3">
    <source>
        <dbReference type="ARBA" id="ARBA00022448"/>
    </source>
</evidence>
<dbReference type="InterPro" id="IPR006593">
    <property type="entry name" value="Cyt_b561/ferric_Rdtase_TM"/>
</dbReference>
<proteinExistence type="predicted"/>
<feature type="domain" description="Cytochrome b561" evidence="13">
    <location>
        <begin position="67"/>
        <end position="293"/>
    </location>
</feature>
<dbReference type="PANTHER" id="PTHR10106">
    <property type="entry name" value="CYTOCHROME B561-RELATED"/>
    <property type="match status" value="1"/>
</dbReference>
<feature type="compositionally biased region" description="Polar residues" evidence="11">
    <location>
        <begin position="34"/>
        <end position="53"/>
    </location>
</feature>
<dbReference type="Gene3D" id="1.20.120.1770">
    <property type="match status" value="1"/>
</dbReference>
<keyword evidence="3" id="KW-0813">Transport</keyword>
<sequence>MVPDVADTSPPRPKTKMLRERGPSMEQDLLPTNFMKTPTLRTSSSETGKSATSNPTSLRFVAVTLTQIMCASMVIQVLVIINNKEFTFGNADNTGFSLDKESKKVFNAHPVLMTLSFVLMTLGKLAFTVPFLAGRLSRPKLKAVHGSSWLLALISSSLALYAVFASHNVKSQGYKANMYSLHSWVGIAVFAALIGNFMIGSTAFGFQLISPEARARLMPFHKLLGNLVYYGWGVAMILGLLSRSWILQCGYSVTEPDINPAAHYNDLPQTCRQMNGLGMEVLATIVLVSVASMEVEKAK</sequence>
<comment type="cofactor">
    <cofactor evidence="1">
        <name>heme b</name>
        <dbReference type="ChEBI" id="CHEBI:60344"/>
    </cofactor>
</comment>
<keyword evidence="8 12" id="KW-1133">Transmembrane helix</keyword>
<dbReference type="OrthoDB" id="907479at2759"/>
<feature type="region of interest" description="Disordered" evidence="11">
    <location>
        <begin position="1"/>
        <end position="53"/>
    </location>
</feature>
<feature type="transmembrane region" description="Helical" evidence="12">
    <location>
        <begin position="146"/>
        <end position="164"/>
    </location>
</feature>
<evidence type="ECO:0000256" key="2">
    <source>
        <dbReference type="ARBA" id="ARBA00004141"/>
    </source>
</evidence>
<evidence type="ECO:0000256" key="9">
    <source>
        <dbReference type="ARBA" id="ARBA00023004"/>
    </source>
</evidence>
<dbReference type="GO" id="GO:0016020">
    <property type="term" value="C:membrane"/>
    <property type="evidence" value="ECO:0007669"/>
    <property type="project" value="UniProtKB-SubCell"/>
</dbReference>
<comment type="caution">
    <text evidence="14">The sequence shown here is derived from an EMBL/GenBank/DDBJ whole genome shotgun (WGS) entry which is preliminary data.</text>
</comment>
<dbReference type="GO" id="GO:0046872">
    <property type="term" value="F:metal ion binding"/>
    <property type="evidence" value="ECO:0007669"/>
    <property type="project" value="UniProtKB-KW"/>
</dbReference>
<feature type="transmembrane region" description="Helical" evidence="12">
    <location>
        <begin position="184"/>
        <end position="206"/>
    </location>
</feature>
<dbReference type="Proteomes" id="UP001165082">
    <property type="component" value="Unassembled WGS sequence"/>
</dbReference>
<reference evidence="14" key="1">
    <citation type="submission" date="2022-07" db="EMBL/GenBank/DDBJ databases">
        <title>Genome analysis of Parmales, a sister group of diatoms, reveals the evolutionary specialization of diatoms from phago-mixotrophs to photoautotrophs.</title>
        <authorList>
            <person name="Ban H."/>
            <person name="Sato S."/>
            <person name="Yoshikawa S."/>
            <person name="Kazumasa Y."/>
            <person name="Nakamura Y."/>
            <person name="Ichinomiya M."/>
            <person name="Saitoh K."/>
            <person name="Sato N."/>
            <person name="Blanc-Mathieu R."/>
            <person name="Endo H."/>
            <person name="Kuwata A."/>
            <person name="Ogata H."/>
        </authorList>
    </citation>
    <scope>NUCLEOTIDE SEQUENCE</scope>
</reference>
<dbReference type="PROSITE" id="PS50939">
    <property type="entry name" value="CYTOCHROME_B561"/>
    <property type="match status" value="1"/>
</dbReference>
<keyword evidence="4" id="KW-0349">Heme</keyword>
<evidence type="ECO:0000256" key="4">
    <source>
        <dbReference type="ARBA" id="ARBA00022617"/>
    </source>
</evidence>
<keyword evidence="6" id="KW-0479">Metal-binding</keyword>
<dbReference type="PANTHER" id="PTHR10106:SF0">
    <property type="entry name" value="LD36721P"/>
    <property type="match status" value="1"/>
</dbReference>
<organism evidence="14 15">
    <name type="scientific">Triparma retinervis</name>
    <dbReference type="NCBI Taxonomy" id="2557542"/>
    <lineage>
        <taxon>Eukaryota</taxon>
        <taxon>Sar</taxon>
        <taxon>Stramenopiles</taxon>
        <taxon>Ochrophyta</taxon>
        <taxon>Bolidophyceae</taxon>
        <taxon>Parmales</taxon>
        <taxon>Triparmaceae</taxon>
        <taxon>Triparma</taxon>
    </lineage>
</organism>
<evidence type="ECO:0000256" key="12">
    <source>
        <dbReference type="SAM" id="Phobius"/>
    </source>
</evidence>
<gene>
    <name evidence="14" type="ORF">TrRE_jg5166</name>
</gene>
<evidence type="ECO:0000259" key="13">
    <source>
        <dbReference type="PROSITE" id="PS50939"/>
    </source>
</evidence>
<evidence type="ECO:0000256" key="8">
    <source>
        <dbReference type="ARBA" id="ARBA00022989"/>
    </source>
</evidence>
<keyword evidence="5 12" id="KW-0812">Transmembrane</keyword>
<protein>
    <recommendedName>
        <fullName evidence="13">Cytochrome b561 domain-containing protein</fullName>
    </recommendedName>
</protein>
<evidence type="ECO:0000256" key="6">
    <source>
        <dbReference type="ARBA" id="ARBA00022723"/>
    </source>
</evidence>
<feature type="transmembrane region" description="Helical" evidence="12">
    <location>
        <begin position="111"/>
        <end position="134"/>
    </location>
</feature>
<evidence type="ECO:0000313" key="15">
    <source>
        <dbReference type="Proteomes" id="UP001165082"/>
    </source>
</evidence>
<feature type="transmembrane region" description="Helical" evidence="12">
    <location>
        <begin position="58"/>
        <end position="81"/>
    </location>
</feature>
<keyword evidence="9" id="KW-0408">Iron</keyword>
<evidence type="ECO:0000256" key="5">
    <source>
        <dbReference type="ARBA" id="ARBA00022692"/>
    </source>
</evidence>
<comment type="subcellular location">
    <subcellularLocation>
        <location evidence="2">Membrane</location>
        <topology evidence="2">Multi-pass membrane protein</topology>
    </subcellularLocation>
</comment>
<keyword evidence="10 12" id="KW-0472">Membrane</keyword>
<dbReference type="CDD" id="cd08554">
    <property type="entry name" value="Cyt_b561"/>
    <property type="match status" value="1"/>
</dbReference>
<dbReference type="GO" id="GO:0016491">
    <property type="term" value="F:oxidoreductase activity"/>
    <property type="evidence" value="ECO:0007669"/>
    <property type="project" value="InterPro"/>
</dbReference>
<evidence type="ECO:0000256" key="10">
    <source>
        <dbReference type="ARBA" id="ARBA00023136"/>
    </source>
</evidence>
<dbReference type="Pfam" id="PF03188">
    <property type="entry name" value="Cytochrom_B561"/>
    <property type="match status" value="1"/>
</dbReference>
<feature type="transmembrane region" description="Helical" evidence="12">
    <location>
        <begin position="227"/>
        <end position="246"/>
    </location>
</feature>
<accession>A0A9W6ZA63</accession>
<evidence type="ECO:0000313" key="14">
    <source>
        <dbReference type="EMBL" id="GMH46710.1"/>
    </source>
</evidence>
<keyword evidence="15" id="KW-1185">Reference proteome</keyword>
<dbReference type="AlphaFoldDB" id="A0A9W6ZA63"/>